<accession>A0ABP3X5H4</accession>
<name>A0ABP3X5H4_9ALTE</name>
<proteinExistence type="predicted"/>
<protein>
    <recommendedName>
        <fullName evidence="3">Bacteriocin-type signal sequence-containing protein</fullName>
    </recommendedName>
</protein>
<gene>
    <name evidence="1" type="ORF">GCM10009114_34530</name>
</gene>
<evidence type="ECO:0000313" key="1">
    <source>
        <dbReference type="EMBL" id="GAA0859785.1"/>
    </source>
</evidence>
<sequence length="61" mass="6392">MEHPFVVKTELNQKQAQSVTGGNAYSQASISVKALGPTPIKPPLGSTMAIGEEGGSFGNWF</sequence>
<reference evidence="2" key="1">
    <citation type="journal article" date="2019" name="Int. J. Syst. Evol. Microbiol.">
        <title>The Global Catalogue of Microorganisms (GCM) 10K type strain sequencing project: providing services to taxonomists for standard genome sequencing and annotation.</title>
        <authorList>
            <consortium name="The Broad Institute Genomics Platform"/>
            <consortium name="The Broad Institute Genome Sequencing Center for Infectious Disease"/>
            <person name="Wu L."/>
            <person name="Ma J."/>
        </authorList>
    </citation>
    <scope>NUCLEOTIDE SEQUENCE [LARGE SCALE GENOMIC DNA]</scope>
    <source>
        <strain evidence="2">JCM 15896</strain>
    </source>
</reference>
<organism evidence="1 2">
    <name type="scientific">Aliiglaciecola litoralis</name>
    <dbReference type="NCBI Taxonomy" id="582857"/>
    <lineage>
        <taxon>Bacteria</taxon>
        <taxon>Pseudomonadati</taxon>
        <taxon>Pseudomonadota</taxon>
        <taxon>Gammaproteobacteria</taxon>
        <taxon>Alteromonadales</taxon>
        <taxon>Alteromonadaceae</taxon>
        <taxon>Aliiglaciecola</taxon>
    </lineage>
</organism>
<dbReference type="Proteomes" id="UP001500359">
    <property type="component" value="Unassembled WGS sequence"/>
</dbReference>
<comment type="caution">
    <text evidence="1">The sequence shown here is derived from an EMBL/GenBank/DDBJ whole genome shotgun (WGS) entry which is preliminary data.</text>
</comment>
<evidence type="ECO:0008006" key="3">
    <source>
        <dbReference type="Google" id="ProtNLM"/>
    </source>
</evidence>
<dbReference type="EMBL" id="BAAAFD010000014">
    <property type="protein sequence ID" value="GAA0859785.1"/>
    <property type="molecule type" value="Genomic_DNA"/>
</dbReference>
<dbReference type="RefSeq" id="WP_343862254.1">
    <property type="nucleotide sequence ID" value="NZ_BAAAFD010000014.1"/>
</dbReference>
<evidence type="ECO:0000313" key="2">
    <source>
        <dbReference type="Proteomes" id="UP001500359"/>
    </source>
</evidence>
<keyword evidence="2" id="KW-1185">Reference proteome</keyword>